<dbReference type="PANTHER" id="PTHR11552:SF147">
    <property type="entry name" value="CHOLINE DEHYDROGENASE, MITOCHONDRIAL"/>
    <property type="match status" value="1"/>
</dbReference>
<protein>
    <recommendedName>
        <fullName evidence="5">Glucose-methanol-choline oxidoreductase N-terminal domain-containing protein</fullName>
    </recommendedName>
</protein>
<dbReference type="Gene3D" id="3.30.410.40">
    <property type="match status" value="1"/>
</dbReference>
<evidence type="ECO:0000256" key="1">
    <source>
        <dbReference type="ARBA" id="ARBA00001974"/>
    </source>
</evidence>
<evidence type="ECO:0000313" key="6">
    <source>
        <dbReference type="EMBL" id="SVC45604.1"/>
    </source>
</evidence>
<dbReference type="SUPFAM" id="SSF51905">
    <property type="entry name" value="FAD/NAD(P)-binding domain"/>
    <property type="match status" value="1"/>
</dbReference>
<evidence type="ECO:0000256" key="4">
    <source>
        <dbReference type="ARBA" id="ARBA00022827"/>
    </source>
</evidence>
<sequence>VVGAGSAGAIVASRLSEDPTVSVLLLEGGPDYPDFDNLPDDIKYGYSTGTDLAVEDRHDWGYTARVSDNYETTPLPETKENLEDRMLRTPRGKITGGTSSINGQIFLRGLTHDFELWESMGIQGWDYESVLPYFRKLETDTNFGGDFHGKEGPIVAHRFPESEWTAPQKGFEAACRSLGYPYIADLNLPDANGVGPFPCNNPRGIRMSTALGYLAPVRHRLNLTIKANCRVERF</sequence>
<evidence type="ECO:0000256" key="3">
    <source>
        <dbReference type="ARBA" id="ARBA00022630"/>
    </source>
</evidence>
<dbReference type="Gene3D" id="3.50.50.60">
    <property type="entry name" value="FAD/NAD(P)-binding domain"/>
    <property type="match status" value="1"/>
</dbReference>
<feature type="domain" description="Glucose-methanol-choline oxidoreductase N-terminal" evidence="5">
    <location>
        <begin position="3"/>
        <end position="234"/>
    </location>
</feature>
<dbReference type="GO" id="GO:0050660">
    <property type="term" value="F:flavin adenine dinucleotide binding"/>
    <property type="evidence" value="ECO:0007669"/>
    <property type="project" value="InterPro"/>
</dbReference>
<keyword evidence="3" id="KW-0285">Flavoprotein</keyword>
<dbReference type="InterPro" id="IPR012132">
    <property type="entry name" value="GMC_OxRdtase"/>
</dbReference>
<comment type="similarity">
    <text evidence="2">Belongs to the GMC oxidoreductase family.</text>
</comment>
<feature type="non-terminal residue" evidence="6">
    <location>
        <position position="234"/>
    </location>
</feature>
<dbReference type="GO" id="GO:0016614">
    <property type="term" value="F:oxidoreductase activity, acting on CH-OH group of donors"/>
    <property type="evidence" value="ECO:0007669"/>
    <property type="project" value="InterPro"/>
</dbReference>
<proteinExistence type="inferred from homology"/>
<dbReference type="InterPro" id="IPR000172">
    <property type="entry name" value="GMC_OxRdtase_N"/>
</dbReference>
<gene>
    <name evidence="6" type="ORF">METZ01_LOCUS298458</name>
</gene>
<feature type="non-terminal residue" evidence="6">
    <location>
        <position position="1"/>
    </location>
</feature>
<dbReference type="EMBL" id="UINC01092216">
    <property type="protein sequence ID" value="SVC45604.1"/>
    <property type="molecule type" value="Genomic_DNA"/>
</dbReference>
<organism evidence="6">
    <name type="scientific">marine metagenome</name>
    <dbReference type="NCBI Taxonomy" id="408172"/>
    <lineage>
        <taxon>unclassified sequences</taxon>
        <taxon>metagenomes</taxon>
        <taxon>ecological metagenomes</taxon>
    </lineage>
</organism>
<comment type="cofactor">
    <cofactor evidence="1">
        <name>FAD</name>
        <dbReference type="ChEBI" id="CHEBI:57692"/>
    </cofactor>
</comment>
<dbReference type="InterPro" id="IPR036188">
    <property type="entry name" value="FAD/NAD-bd_sf"/>
</dbReference>
<evidence type="ECO:0000259" key="5">
    <source>
        <dbReference type="Pfam" id="PF00732"/>
    </source>
</evidence>
<dbReference type="Pfam" id="PF00732">
    <property type="entry name" value="GMC_oxred_N"/>
    <property type="match status" value="1"/>
</dbReference>
<dbReference type="PANTHER" id="PTHR11552">
    <property type="entry name" value="GLUCOSE-METHANOL-CHOLINE GMC OXIDOREDUCTASE"/>
    <property type="match status" value="1"/>
</dbReference>
<reference evidence="6" key="1">
    <citation type="submission" date="2018-05" db="EMBL/GenBank/DDBJ databases">
        <authorList>
            <person name="Lanie J.A."/>
            <person name="Ng W.-L."/>
            <person name="Kazmierczak K.M."/>
            <person name="Andrzejewski T.M."/>
            <person name="Davidsen T.M."/>
            <person name="Wayne K.J."/>
            <person name="Tettelin H."/>
            <person name="Glass J.I."/>
            <person name="Rusch D."/>
            <person name="Podicherti R."/>
            <person name="Tsui H.-C.T."/>
            <person name="Winkler M.E."/>
        </authorList>
    </citation>
    <scope>NUCLEOTIDE SEQUENCE</scope>
</reference>
<evidence type="ECO:0000256" key="2">
    <source>
        <dbReference type="ARBA" id="ARBA00010790"/>
    </source>
</evidence>
<name>A0A382M9D1_9ZZZZ</name>
<keyword evidence="4" id="KW-0274">FAD</keyword>
<dbReference type="AlphaFoldDB" id="A0A382M9D1"/>
<accession>A0A382M9D1</accession>